<evidence type="ECO:0000259" key="4">
    <source>
        <dbReference type="Pfam" id="PF00139"/>
    </source>
</evidence>
<reference evidence="5" key="2">
    <citation type="journal article" date="2024" name="Plant">
        <title>Genomic evolution and insights into agronomic trait innovations of Sesamum species.</title>
        <authorList>
            <person name="Miao H."/>
            <person name="Wang L."/>
            <person name="Qu L."/>
            <person name="Liu H."/>
            <person name="Sun Y."/>
            <person name="Le M."/>
            <person name="Wang Q."/>
            <person name="Wei S."/>
            <person name="Zheng Y."/>
            <person name="Lin W."/>
            <person name="Duan Y."/>
            <person name="Cao H."/>
            <person name="Xiong S."/>
            <person name="Wang X."/>
            <person name="Wei L."/>
            <person name="Li C."/>
            <person name="Ma Q."/>
            <person name="Ju M."/>
            <person name="Zhao R."/>
            <person name="Li G."/>
            <person name="Mu C."/>
            <person name="Tian Q."/>
            <person name="Mei H."/>
            <person name="Zhang T."/>
            <person name="Gao T."/>
            <person name="Zhang H."/>
        </authorList>
    </citation>
    <scope>NUCLEOTIDE SEQUENCE</scope>
    <source>
        <strain evidence="5">KEN1</strain>
    </source>
</reference>
<keyword evidence="3" id="KW-0732">Signal</keyword>
<reference evidence="5" key="1">
    <citation type="submission" date="2020-06" db="EMBL/GenBank/DDBJ databases">
        <authorList>
            <person name="Li T."/>
            <person name="Hu X."/>
            <person name="Zhang T."/>
            <person name="Song X."/>
            <person name="Zhang H."/>
            <person name="Dai N."/>
            <person name="Sheng W."/>
            <person name="Hou X."/>
            <person name="Wei L."/>
        </authorList>
    </citation>
    <scope>NUCLEOTIDE SEQUENCE</scope>
    <source>
        <strain evidence="5">KEN1</strain>
        <tissue evidence="5">Leaf</tissue>
    </source>
</reference>
<name>A0AAW2U0Y9_9LAMI</name>
<comment type="similarity">
    <text evidence="1">Belongs to the leguminous lectin family.</text>
</comment>
<dbReference type="InterPro" id="IPR050258">
    <property type="entry name" value="Leguminous_Lectin"/>
</dbReference>
<evidence type="ECO:0000256" key="2">
    <source>
        <dbReference type="ARBA" id="ARBA00022734"/>
    </source>
</evidence>
<dbReference type="EMBL" id="JACGWN010000013">
    <property type="protein sequence ID" value="KAL0410449.1"/>
    <property type="molecule type" value="Genomic_DNA"/>
</dbReference>
<accession>A0AAW2U0Y9</accession>
<protein>
    <submittedName>
        <fullName evidence="5">L-type lectin-domain containing receptor kinase IX.1</fullName>
    </submittedName>
</protein>
<dbReference type="AlphaFoldDB" id="A0AAW2U0Y9"/>
<feature type="chain" id="PRO_5043834050" evidence="3">
    <location>
        <begin position="28"/>
        <end position="173"/>
    </location>
</feature>
<dbReference type="SUPFAM" id="SSF49899">
    <property type="entry name" value="Concanavalin A-like lectins/glucanases"/>
    <property type="match status" value="1"/>
</dbReference>
<dbReference type="GO" id="GO:0016301">
    <property type="term" value="F:kinase activity"/>
    <property type="evidence" value="ECO:0007669"/>
    <property type="project" value="UniProtKB-KW"/>
</dbReference>
<dbReference type="InterPro" id="IPR013320">
    <property type="entry name" value="ConA-like_dom_sf"/>
</dbReference>
<keyword evidence="5" id="KW-0418">Kinase</keyword>
<sequence>MPTFCYTPGNLLTFIFLIFFLIPLSHSLNFQLSRSTPHATTVLPEADAVTSVGGVQVNDVDYRRRLDQVIRDGKVHLWDSNSGKLADFTTHFSFTVDTRNSSSNAGGFAFFLAPVGFRVLPNSVGGSVGIYVAGAGDFPQSQTVSIEFDDSANPEDRNVALLRSHAYSMSVRN</sequence>
<dbReference type="Gene3D" id="2.60.120.200">
    <property type="match status" value="1"/>
</dbReference>
<feature type="signal peptide" evidence="3">
    <location>
        <begin position="1"/>
        <end position="27"/>
    </location>
</feature>
<dbReference type="Pfam" id="PF00139">
    <property type="entry name" value="Lectin_legB"/>
    <property type="match status" value="1"/>
</dbReference>
<dbReference type="GO" id="GO:0030246">
    <property type="term" value="F:carbohydrate binding"/>
    <property type="evidence" value="ECO:0007669"/>
    <property type="project" value="UniProtKB-KW"/>
</dbReference>
<dbReference type="InterPro" id="IPR001220">
    <property type="entry name" value="Legume_lectin_dom"/>
</dbReference>
<evidence type="ECO:0000313" key="5">
    <source>
        <dbReference type="EMBL" id="KAL0410449.1"/>
    </source>
</evidence>
<comment type="caution">
    <text evidence="5">The sequence shown here is derived from an EMBL/GenBank/DDBJ whole genome shotgun (WGS) entry which is preliminary data.</text>
</comment>
<organism evidence="5">
    <name type="scientific">Sesamum latifolium</name>
    <dbReference type="NCBI Taxonomy" id="2727402"/>
    <lineage>
        <taxon>Eukaryota</taxon>
        <taxon>Viridiplantae</taxon>
        <taxon>Streptophyta</taxon>
        <taxon>Embryophyta</taxon>
        <taxon>Tracheophyta</taxon>
        <taxon>Spermatophyta</taxon>
        <taxon>Magnoliopsida</taxon>
        <taxon>eudicotyledons</taxon>
        <taxon>Gunneridae</taxon>
        <taxon>Pentapetalae</taxon>
        <taxon>asterids</taxon>
        <taxon>lamiids</taxon>
        <taxon>Lamiales</taxon>
        <taxon>Pedaliaceae</taxon>
        <taxon>Sesamum</taxon>
    </lineage>
</organism>
<evidence type="ECO:0000256" key="3">
    <source>
        <dbReference type="SAM" id="SignalP"/>
    </source>
</evidence>
<proteinExistence type="inferred from homology"/>
<dbReference type="PANTHER" id="PTHR32401">
    <property type="entry name" value="CONCANAVALIN A-LIKE LECTIN FAMILY PROTEIN"/>
    <property type="match status" value="1"/>
</dbReference>
<keyword evidence="5" id="KW-0675">Receptor</keyword>
<evidence type="ECO:0000256" key="1">
    <source>
        <dbReference type="ARBA" id="ARBA00007606"/>
    </source>
</evidence>
<feature type="domain" description="Legume lectin" evidence="4">
    <location>
        <begin position="41"/>
        <end position="156"/>
    </location>
</feature>
<gene>
    <name evidence="5" type="ORF">Slati_3634600</name>
</gene>
<keyword evidence="5" id="KW-0808">Transferase</keyword>
<dbReference type="PANTHER" id="PTHR32401:SF47">
    <property type="entry name" value="LEGUME LECTIN DOMAIN-CONTAINING PROTEIN"/>
    <property type="match status" value="1"/>
</dbReference>
<keyword evidence="2" id="KW-0430">Lectin</keyword>